<feature type="transmembrane region" description="Helical" evidence="8">
    <location>
        <begin position="219"/>
        <end position="238"/>
    </location>
</feature>
<feature type="transmembrane region" description="Helical" evidence="8">
    <location>
        <begin position="273"/>
        <end position="294"/>
    </location>
</feature>
<evidence type="ECO:0000313" key="10">
    <source>
        <dbReference type="Proteomes" id="UP001550348"/>
    </source>
</evidence>
<keyword evidence="2" id="KW-0813">Transport</keyword>
<keyword evidence="4" id="KW-0997">Cell inner membrane</keyword>
<evidence type="ECO:0000313" key="9">
    <source>
        <dbReference type="EMBL" id="MEU0156229.1"/>
    </source>
</evidence>
<evidence type="ECO:0000256" key="1">
    <source>
        <dbReference type="ARBA" id="ARBA00004651"/>
    </source>
</evidence>
<name>A0ABV2VTV4_9ACTN</name>
<evidence type="ECO:0000256" key="7">
    <source>
        <dbReference type="ARBA" id="ARBA00023136"/>
    </source>
</evidence>
<evidence type="ECO:0000256" key="4">
    <source>
        <dbReference type="ARBA" id="ARBA00022519"/>
    </source>
</evidence>
<dbReference type="Proteomes" id="UP001550348">
    <property type="component" value="Unassembled WGS sequence"/>
</dbReference>
<reference evidence="9 10" key="1">
    <citation type="submission" date="2024-06" db="EMBL/GenBank/DDBJ databases">
        <title>The Natural Products Discovery Center: Release of the First 8490 Sequenced Strains for Exploring Actinobacteria Biosynthetic Diversity.</title>
        <authorList>
            <person name="Kalkreuter E."/>
            <person name="Kautsar S.A."/>
            <person name="Yang D."/>
            <person name="Bader C.D."/>
            <person name="Teijaro C.N."/>
            <person name="Fluegel L."/>
            <person name="Davis C.M."/>
            <person name="Simpson J.R."/>
            <person name="Lauterbach L."/>
            <person name="Steele A.D."/>
            <person name="Gui C."/>
            <person name="Meng S."/>
            <person name="Li G."/>
            <person name="Viehrig K."/>
            <person name="Ye F."/>
            <person name="Su P."/>
            <person name="Kiefer A.F."/>
            <person name="Nichols A."/>
            <person name="Cepeda A.J."/>
            <person name="Yan W."/>
            <person name="Fan B."/>
            <person name="Jiang Y."/>
            <person name="Adhikari A."/>
            <person name="Zheng C.-J."/>
            <person name="Schuster L."/>
            <person name="Cowan T.M."/>
            <person name="Smanski M.J."/>
            <person name="Chevrette M.G."/>
            <person name="De Carvalho L.P.S."/>
            <person name="Shen B."/>
        </authorList>
    </citation>
    <scope>NUCLEOTIDE SEQUENCE [LARGE SCALE GENOMIC DNA]</scope>
    <source>
        <strain evidence="9 10">NPDC006286</strain>
    </source>
</reference>
<evidence type="ECO:0000256" key="3">
    <source>
        <dbReference type="ARBA" id="ARBA00022475"/>
    </source>
</evidence>
<keyword evidence="7 8" id="KW-0472">Membrane</keyword>
<evidence type="ECO:0000256" key="2">
    <source>
        <dbReference type="ARBA" id="ARBA00022448"/>
    </source>
</evidence>
<dbReference type="EMBL" id="JBEXRX010000162">
    <property type="protein sequence ID" value="MEU0156229.1"/>
    <property type="molecule type" value="Genomic_DNA"/>
</dbReference>
<dbReference type="PANTHER" id="PTHR32196">
    <property type="entry name" value="ABC TRANSPORTER PERMEASE PROTEIN YPHD-RELATED-RELATED"/>
    <property type="match status" value="1"/>
</dbReference>
<dbReference type="CDD" id="cd06579">
    <property type="entry name" value="TM_PBP1_transp_AraH_like"/>
    <property type="match status" value="1"/>
</dbReference>
<evidence type="ECO:0000256" key="8">
    <source>
        <dbReference type="SAM" id="Phobius"/>
    </source>
</evidence>
<sequence>MTLPTYAGAGHRILSFLARYGTLVVLALMIIGFGAASPAAFLSERNLINVLNQSALLAIVSGGLTYVLVAGQFDLSFANVISLSGILSVGLIERSGWPIAGAIAAALAVAVVVGLANGFLVAYVRVNAIVATLGTSTVLLGVNFIYSNGAPITVSAGGFTNIARDRILGIPAPVLIMAAVLLVLWVALNRTLLGHHLQAIGSNPAAARLAGVGVGRATVAAFVVVGVCAAIGGVILSARIGSGMVTAGDGFLLSAFAASFLGASVVRDGQFHIVGTIVGVLIVSIAANGLAIMGAQSYAQYLVQGLILLIAVALSTTSRRILGQQVS</sequence>
<feature type="transmembrane region" description="Helical" evidence="8">
    <location>
        <begin position="301"/>
        <end position="322"/>
    </location>
</feature>
<feature type="transmembrane region" description="Helical" evidence="8">
    <location>
        <begin position="99"/>
        <end position="120"/>
    </location>
</feature>
<proteinExistence type="predicted"/>
<evidence type="ECO:0000256" key="5">
    <source>
        <dbReference type="ARBA" id="ARBA00022692"/>
    </source>
</evidence>
<dbReference type="InterPro" id="IPR001851">
    <property type="entry name" value="ABC_transp_permease"/>
</dbReference>
<comment type="subcellular location">
    <subcellularLocation>
        <location evidence="1">Cell membrane</location>
        <topology evidence="1">Multi-pass membrane protein</topology>
    </subcellularLocation>
</comment>
<feature type="transmembrane region" description="Helical" evidence="8">
    <location>
        <begin position="20"/>
        <end position="43"/>
    </location>
</feature>
<dbReference type="PANTHER" id="PTHR32196:SF21">
    <property type="entry name" value="ABC TRANSPORTER PERMEASE PROTEIN YPHD-RELATED"/>
    <property type="match status" value="1"/>
</dbReference>
<dbReference type="RefSeq" id="WP_355667760.1">
    <property type="nucleotide sequence ID" value="NZ_JBEXRX010000162.1"/>
</dbReference>
<feature type="transmembrane region" description="Helical" evidence="8">
    <location>
        <begin position="126"/>
        <end position="146"/>
    </location>
</feature>
<accession>A0ABV2VTV4</accession>
<dbReference type="Pfam" id="PF02653">
    <property type="entry name" value="BPD_transp_2"/>
    <property type="match status" value="1"/>
</dbReference>
<feature type="transmembrane region" description="Helical" evidence="8">
    <location>
        <begin position="250"/>
        <end position="267"/>
    </location>
</feature>
<keyword evidence="3" id="KW-1003">Cell membrane</keyword>
<keyword evidence="5 8" id="KW-0812">Transmembrane</keyword>
<keyword evidence="10" id="KW-1185">Reference proteome</keyword>
<gene>
    <name evidence="9" type="ORF">ABZ071_30940</name>
</gene>
<feature type="transmembrane region" description="Helical" evidence="8">
    <location>
        <begin position="167"/>
        <end position="188"/>
    </location>
</feature>
<keyword evidence="6 8" id="KW-1133">Transmembrane helix</keyword>
<comment type="caution">
    <text evidence="9">The sequence shown here is derived from an EMBL/GenBank/DDBJ whole genome shotgun (WGS) entry which is preliminary data.</text>
</comment>
<feature type="transmembrane region" description="Helical" evidence="8">
    <location>
        <begin position="50"/>
        <end position="69"/>
    </location>
</feature>
<protein>
    <submittedName>
        <fullName evidence="9">ABC transporter permease</fullName>
    </submittedName>
</protein>
<organism evidence="9 10">
    <name type="scientific">Micromonospora fulviviridis</name>
    <dbReference type="NCBI Taxonomy" id="47860"/>
    <lineage>
        <taxon>Bacteria</taxon>
        <taxon>Bacillati</taxon>
        <taxon>Actinomycetota</taxon>
        <taxon>Actinomycetes</taxon>
        <taxon>Micromonosporales</taxon>
        <taxon>Micromonosporaceae</taxon>
        <taxon>Micromonospora</taxon>
    </lineage>
</organism>
<evidence type="ECO:0000256" key="6">
    <source>
        <dbReference type="ARBA" id="ARBA00022989"/>
    </source>
</evidence>